<accession>A0ABT9NN96</accession>
<proteinExistence type="predicted"/>
<gene>
    <name evidence="1" type="ORF">J2S59_001698</name>
</gene>
<dbReference type="EMBL" id="JAUSQM010000001">
    <property type="protein sequence ID" value="MDP9821889.1"/>
    <property type="molecule type" value="Genomic_DNA"/>
</dbReference>
<protein>
    <submittedName>
        <fullName evidence="1">Uncharacterized protein</fullName>
    </submittedName>
</protein>
<evidence type="ECO:0000313" key="2">
    <source>
        <dbReference type="Proteomes" id="UP001240447"/>
    </source>
</evidence>
<dbReference type="Gene3D" id="1.20.120.450">
    <property type="entry name" value="dinb family like domain"/>
    <property type="match status" value="1"/>
</dbReference>
<keyword evidence="2" id="KW-1185">Reference proteome</keyword>
<evidence type="ECO:0000313" key="1">
    <source>
        <dbReference type="EMBL" id="MDP9821889.1"/>
    </source>
</evidence>
<dbReference type="InterPro" id="IPR034660">
    <property type="entry name" value="DinB/YfiT-like"/>
</dbReference>
<reference evidence="1 2" key="1">
    <citation type="submission" date="2023-07" db="EMBL/GenBank/DDBJ databases">
        <title>Sequencing the genomes of 1000 actinobacteria strains.</title>
        <authorList>
            <person name="Klenk H.-P."/>
        </authorList>
    </citation>
    <scope>NUCLEOTIDE SEQUENCE [LARGE SCALE GENOMIC DNA]</scope>
    <source>
        <strain evidence="1 2">GD13</strain>
    </source>
</reference>
<dbReference type="RefSeq" id="WP_068123137.1">
    <property type="nucleotide sequence ID" value="NZ_CCXJ01000625.1"/>
</dbReference>
<comment type="caution">
    <text evidence="1">The sequence shown here is derived from an EMBL/GenBank/DDBJ whole genome shotgun (WGS) entry which is preliminary data.</text>
</comment>
<organism evidence="1 2">
    <name type="scientific">Nocardioides massiliensis</name>
    <dbReference type="NCBI Taxonomy" id="1325935"/>
    <lineage>
        <taxon>Bacteria</taxon>
        <taxon>Bacillati</taxon>
        <taxon>Actinomycetota</taxon>
        <taxon>Actinomycetes</taxon>
        <taxon>Propionibacteriales</taxon>
        <taxon>Nocardioidaceae</taxon>
        <taxon>Nocardioides</taxon>
    </lineage>
</organism>
<sequence length="60" mass="6285">MPVVVREVESARTALATAPAGRLVTTAAGGMRLRDYLPARTFELAAHCLDISGGGLCSQR</sequence>
<name>A0ABT9NN96_9ACTN</name>
<dbReference type="Proteomes" id="UP001240447">
    <property type="component" value="Unassembled WGS sequence"/>
</dbReference>